<dbReference type="PANTHER" id="PTHR47718">
    <property type="entry name" value="OS01G0519700 PROTEIN"/>
    <property type="match status" value="1"/>
</dbReference>
<dbReference type="InterPro" id="IPR004330">
    <property type="entry name" value="FAR1_DNA_bnd_dom"/>
</dbReference>
<name>A0A803QFQ4_CANSA</name>
<dbReference type="OMA" id="TAWIDIM"/>
<evidence type="ECO:0008006" key="5">
    <source>
        <dbReference type="Google" id="ProtNLM"/>
    </source>
</evidence>
<proteinExistence type="predicted"/>
<dbReference type="Pfam" id="PF03101">
    <property type="entry name" value="FAR1"/>
    <property type="match status" value="1"/>
</dbReference>
<evidence type="ECO:0000313" key="4">
    <source>
        <dbReference type="Proteomes" id="UP000596661"/>
    </source>
</evidence>
<accession>A0A803QFQ4</accession>
<feature type="domain" description="MULE transposase" evidence="2">
    <location>
        <begin position="132"/>
        <end position="226"/>
    </location>
</feature>
<dbReference type="AlphaFoldDB" id="A0A803QFQ4"/>
<evidence type="ECO:0000313" key="3">
    <source>
        <dbReference type="EnsemblPlants" id="cds.evm.model.09.305"/>
    </source>
</evidence>
<feature type="domain" description="FAR1" evidence="1">
    <location>
        <begin position="2"/>
        <end position="59"/>
    </location>
</feature>
<sequence>MDRTFCCSCEGTRGNDKRNVNVKRHRAETRFGCLAKMKINCRQIGKYQVVEFIAEHNHVTSSPIKSHLHRSQRRLSATQVVEIELAESSGITPKASVELMARRAGGHIDDLLTNIFWADAKMKEAYSHFDDVICFDTTYRKNHECRPFAMFVGVNHHKQTTLFGAASLYDETCETFIWLFDTFSAAMLGKMPKTILTDQNAAMAKALASQWPETYHRLCIWHMYQNATKHLSSIFQKFRQFSKDFGDCIHEYEEEDEFIEAWNKMLERYNLKDNDWLGRTFKVREKWALVYGRDIFCANMNTTQRSESMNNVLKHYVSY</sequence>
<dbReference type="Proteomes" id="UP000596661">
    <property type="component" value="Chromosome 9"/>
</dbReference>
<reference evidence="3" key="1">
    <citation type="submission" date="2018-11" db="EMBL/GenBank/DDBJ databases">
        <authorList>
            <person name="Grassa J C."/>
        </authorList>
    </citation>
    <scope>NUCLEOTIDE SEQUENCE [LARGE SCALE GENOMIC DNA]</scope>
</reference>
<reference evidence="3" key="2">
    <citation type="submission" date="2021-03" db="UniProtKB">
        <authorList>
            <consortium name="EnsemblPlants"/>
        </authorList>
    </citation>
    <scope>IDENTIFICATION</scope>
</reference>
<protein>
    <recommendedName>
        <fullName evidence="5">Protein FAR1-RELATED SEQUENCE</fullName>
    </recommendedName>
</protein>
<evidence type="ECO:0000259" key="1">
    <source>
        <dbReference type="Pfam" id="PF03101"/>
    </source>
</evidence>
<dbReference type="Pfam" id="PF10551">
    <property type="entry name" value="MULE"/>
    <property type="match status" value="1"/>
</dbReference>
<organism evidence="3 4">
    <name type="scientific">Cannabis sativa</name>
    <name type="common">Hemp</name>
    <name type="synonym">Marijuana</name>
    <dbReference type="NCBI Taxonomy" id="3483"/>
    <lineage>
        <taxon>Eukaryota</taxon>
        <taxon>Viridiplantae</taxon>
        <taxon>Streptophyta</taxon>
        <taxon>Embryophyta</taxon>
        <taxon>Tracheophyta</taxon>
        <taxon>Spermatophyta</taxon>
        <taxon>Magnoliopsida</taxon>
        <taxon>eudicotyledons</taxon>
        <taxon>Gunneridae</taxon>
        <taxon>Pentapetalae</taxon>
        <taxon>rosids</taxon>
        <taxon>fabids</taxon>
        <taxon>Rosales</taxon>
        <taxon>Cannabaceae</taxon>
        <taxon>Cannabis</taxon>
    </lineage>
</organism>
<dbReference type="Gramene" id="evm.model.09.305">
    <property type="protein sequence ID" value="cds.evm.model.09.305"/>
    <property type="gene ID" value="evm.TU.09.305"/>
</dbReference>
<dbReference type="PANTHER" id="PTHR47718:SF8">
    <property type="entry name" value="PROTEIN FAR1-RELATED SEQUENCE"/>
    <property type="match status" value="1"/>
</dbReference>
<dbReference type="InterPro" id="IPR018289">
    <property type="entry name" value="MULE_transposase_dom"/>
</dbReference>
<keyword evidence="4" id="KW-1185">Reference proteome</keyword>
<dbReference type="EMBL" id="UZAU01000722">
    <property type="status" value="NOT_ANNOTATED_CDS"/>
    <property type="molecule type" value="Genomic_DNA"/>
</dbReference>
<dbReference type="EnsemblPlants" id="evm.model.09.305">
    <property type="protein sequence ID" value="cds.evm.model.09.305"/>
    <property type="gene ID" value="evm.TU.09.305"/>
</dbReference>
<evidence type="ECO:0000259" key="2">
    <source>
        <dbReference type="Pfam" id="PF10551"/>
    </source>
</evidence>